<dbReference type="Pfam" id="PF00078">
    <property type="entry name" value="RVT_1"/>
    <property type="match status" value="1"/>
</dbReference>
<name>A0A8J2H8J4_COTCN</name>
<sequence length="358" mass="41222">MTSWPKWSVANRVLTPLIDTFEMNVKNSALLVGKLNSVRLPSGYMLVSLDVVSLFTMIPKELVLKIIADEWDVFKEFLKVPKEILMEMISICFETSYFTFNNSIFLQVDGTSMGNPASPSLANIVMYFALKKIIDSLPFNVPPLCLYVDDTLVAVSVNEKDNLLHYFNSFHKLLRLNNYPNFFIDKCIKKFREIHLNNTNANGASVKKIDLDFRSSRTVGQVFSTLKDKDDLKKVSNVVYKIPCCCKRVYVGQSSQYLGSRVYQHLYSCRNVGRIKDKTALSLHHLETGHRFEFDNVRILDKERIRYKRNVSEMVHISVNDTLNFRTDTDNLSSIYSNLLCKFKMYCSQSKYLTGIVP</sequence>
<dbReference type="EMBL" id="CAJNRD030001118">
    <property type="protein sequence ID" value="CAG5085094.1"/>
    <property type="molecule type" value="Genomic_DNA"/>
</dbReference>
<organism evidence="2 3">
    <name type="scientific">Cotesia congregata</name>
    <name type="common">Parasitoid wasp</name>
    <name type="synonym">Apanteles congregatus</name>
    <dbReference type="NCBI Taxonomy" id="51543"/>
    <lineage>
        <taxon>Eukaryota</taxon>
        <taxon>Metazoa</taxon>
        <taxon>Ecdysozoa</taxon>
        <taxon>Arthropoda</taxon>
        <taxon>Hexapoda</taxon>
        <taxon>Insecta</taxon>
        <taxon>Pterygota</taxon>
        <taxon>Neoptera</taxon>
        <taxon>Endopterygota</taxon>
        <taxon>Hymenoptera</taxon>
        <taxon>Apocrita</taxon>
        <taxon>Ichneumonoidea</taxon>
        <taxon>Braconidae</taxon>
        <taxon>Microgastrinae</taxon>
        <taxon>Cotesia</taxon>
    </lineage>
</organism>
<dbReference type="GO" id="GO:0071897">
    <property type="term" value="P:DNA biosynthetic process"/>
    <property type="evidence" value="ECO:0007669"/>
    <property type="project" value="UniProtKB-ARBA"/>
</dbReference>
<proteinExistence type="predicted"/>
<dbReference type="Proteomes" id="UP000786811">
    <property type="component" value="Unassembled WGS sequence"/>
</dbReference>
<dbReference type="PANTHER" id="PTHR21301:SF10">
    <property type="entry name" value="REVERSE TRANSCRIPTASE DOMAIN-CONTAINING PROTEIN"/>
    <property type="match status" value="1"/>
</dbReference>
<dbReference type="InterPro" id="IPR043502">
    <property type="entry name" value="DNA/RNA_pol_sf"/>
</dbReference>
<reference evidence="2" key="1">
    <citation type="submission" date="2021-04" db="EMBL/GenBank/DDBJ databases">
        <authorList>
            <person name="Chebbi M.A.C M."/>
        </authorList>
    </citation>
    <scope>NUCLEOTIDE SEQUENCE</scope>
</reference>
<dbReference type="InterPro" id="IPR000477">
    <property type="entry name" value="RT_dom"/>
</dbReference>
<gene>
    <name evidence="2" type="ORF">HICCMSTLAB_LOCUS4273</name>
</gene>
<dbReference type="PANTHER" id="PTHR21301">
    <property type="entry name" value="REVERSE TRANSCRIPTASE"/>
    <property type="match status" value="1"/>
</dbReference>
<evidence type="ECO:0000313" key="2">
    <source>
        <dbReference type="EMBL" id="CAG5085094.1"/>
    </source>
</evidence>
<dbReference type="CDD" id="cd10442">
    <property type="entry name" value="GIY-YIG_PLEs"/>
    <property type="match status" value="1"/>
</dbReference>
<keyword evidence="3" id="KW-1185">Reference proteome</keyword>
<feature type="domain" description="Reverse transcriptase" evidence="1">
    <location>
        <begin position="1"/>
        <end position="206"/>
    </location>
</feature>
<dbReference type="OrthoDB" id="10034600at2759"/>
<dbReference type="PROSITE" id="PS50878">
    <property type="entry name" value="RT_POL"/>
    <property type="match status" value="1"/>
</dbReference>
<accession>A0A8J2H8J4</accession>
<evidence type="ECO:0000313" key="3">
    <source>
        <dbReference type="Proteomes" id="UP000786811"/>
    </source>
</evidence>
<comment type="caution">
    <text evidence="2">The sequence shown here is derived from an EMBL/GenBank/DDBJ whole genome shotgun (WGS) entry which is preliminary data.</text>
</comment>
<dbReference type="SUPFAM" id="SSF56672">
    <property type="entry name" value="DNA/RNA polymerases"/>
    <property type="match status" value="1"/>
</dbReference>
<dbReference type="AlphaFoldDB" id="A0A8J2H8J4"/>
<protein>
    <recommendedName>
        <fullName evidence="1">Reverse transcriptase domain-containing protein</fullName>
    </recommendedName>
</protein>
<evidence type="ECO:0000259" key="1">
    <source>
        <dbReference type="PROSITE" id="PS50878"/>
    </source>
</evidence>
<feature type="non-terminal residue" evidence="2">
    <location>
        <position position="358"/>
    </location>
</feature>